<dbReference type="STRING" id="1163730.FFONT_0607"/>
<dbReference type="Pfam" id="PF01796">
    <property type="entry name" value="OB_ChsH2_C"/>
    <property type="match status" value="1"/>
</dbReference>
<dbReference type="Proteomes" id="UP000007391">
    <property type="component" value="Chromosome"/>
</dbReference>
<evidence type="ECO:0000259" key="1">
    <source>
        <dbReference type="Pfam" id="PF01796"/>
    </source>
</evidence>
<dbReference type="InterPro" id="IPR012340">
    <property type="entry name" value="NA-bd_OB-fold"/>
</dbReference>
<gene>
    <name evidence="2" type="ordered locus">FFONT_0607</name>
</gene>
<accession>I0A0U0</accession>
<feature type="domain" description="ChsH2 C-terminal OB-fold" evidence="1">
    <location>
        <begin position="40"/>
        <end position="92"/>
    </location>
</feature>
<dbReference type="PANTHER" id="PTHR34075">
    <property type="entry name" value="BLR3430 PROTEIN"/>
    <property type="match status" value="1"/>
</dbReference>
<dbReference type="InterPro" id="IPR002878">
    <property type="entry name" value="ChsH2_C"/>
</dbReference>
<evidence type="ECO:0000313" key="3">
    <source>
        <dbReference type="Proteomes" id="UP000007391"/>
    </source>
</evidence>
<reference evidence="2 3" key="2">
    <citation type="journal article" date="2014" name="Extremophiles">
        <title>Analysis of the complete genome of Fervidococcus fontis confirms the distinct phylogenetic position of the order Fervidicoccales and suggests its environmental function.</title>
        <authorList>
            <person name="Lebedinsky A.V."/>
            <person name="Mardanov A.V."/>
            <person name="Kublanov I.V."/>
            <person name="Gumerov V.M."/>
            <person name="Beletsky A.V."/>
            <person name="Perevalova A.A."/>
            <person name="Bidzhieva S.Kh."/>
            <person name="Bonch-Osmolovskaya E.A."/>
            <person name="Skryabin K.G."/>
            <person name="Ravin N.V."/>
        </authorList>
    </citation>
    <scope>NUCLEOTIDE SEQUENCE [LARGE SCALE GENOMIC DNA]</scope>
    <source>
        <strain evidence="3">DSM 19380 / VKM B-2539 / Kam940</strain>
    </source>
</reference>
<name>I0A0U0_FERFK</name>
<dbReference type="EMBL" id="CP003423">
    <property type="protein sequence ID" value="AFH42597.1"/>
    <property type="molecule type" value="Genomic_DNA"/>
</dbReference>
<dbReference type="eggNOG" id="arCOG01285">
    <property type="taxonomic scope" value="Archaea"/>
</dbReference>
<dbReference type="SUPFAM" id="SSF50249">
    <property type="entry name" value="Nucleic acid-binding proteins"/>
    <property type="match status" value="1"/>
</dbReference>
<dbReference type="PANTHER" id="PTHR34075:SF5">
    <property type="entry name" value="BLR3430 PROTEIN"/>
    <property type="match status" value="1"/>
</dbReference>
<proteinExistence type="predicted"/>
<evidence type="ECO:0000313" key="2">
    <source>
        <dbReference type="EMBL" id="AFH42597.1"/>
    </source>
</evidence>
<dbReference type="InParanoid" id="I0A0U0"/>
<dbReference type="InterPro" id="IPR052513">
    <property type="entry name" value="Thioester_dehydratase-like"/>
</dbReference>
<sequence length="106" mass="11906">MVKMFKYYVCEKCGKGYYPKKVRCRCGSTSFKEVIDENAEGKIYTYTIIYVPPKGFTPPIAVAIAEYNGMRFLGKYNGDPGKIKIGEKVRLDTSEDGSILISPIES</sequence>
<keyword evidence="3" id="KW-1185">Reference proteome</keyword>
<dbReference type="KEGG" id="ffo:FFONT_0607"/>
<reference evidence="3" key="1">
    <citation type="submission" date="2012-03" db="EMBL/GenBank/DDBJ databases">
        <title>Fervidicoccus fontis complete genome analysis confirms its distinct phylogenetic position and predicts its environmental function.</title>
        <authorList>
            <person name="Lebedinsky A.V."/>
            <person name="Mardanov A.V."/>
            <person name="Gumerov V.M."/>
            <person name="Beletsky A.V."/>
            <person name="Kublanov I.V."/>
            <person name="Perevalova A.A."/>
            <person name="Bonch-Osmolovskaya E.A."/>
            <person name="Ravin N.V."/>
            <person name="Skryabin K.G."/>
        </authorList>
    </citation>
    <scope>NUCLEOTIDE SEQUENCE [LARGE SCALE GENOMIC DNA]</scope>
    <source>
        <strain evidence="3">DSM 19380 / VKM B-2539 / Kam940</strain>
    </source>
</reference>
<dbReference type="AlphaFoldDB" id="I0A0U0"/>
<dbReference type="HOGENOM" id="CLU_165225_0_0_2"/>
<organism evidence="2 3">
    <name type="scientific">Fervidicoccus fontis (strain DSM 19380 / JCM 18336 / VKM B-2539 / Kam940)</name>
    <dbReference type="NCBI Taxonomy" id="1163730"/>
    <lineage>
        <taxon>Archaea</taxon>
        <taxon>Thermoproteota</taxon>
        <taxon>Thermoprotei</taxon>
        <taxon>Fervidicoccales</taxon>
        <taxon>Fervidicoccaceae</taxon>
        <taxon>Fervidicoccus</taxon>
    </lineage>
</organism>
<protein>
    <recommendedName>
        <fullName evidence="1">ChsH2 C-terminal OB-fold domain-containing protein</fullName>
    </recommendedName>
</protein>